<accession>A0ABM1MU11</accession>
<keyword evidence="8 9" id="KW-0472">Membrane</keyword>
<feature type="transmembrane region" description="Helical" evidence="11">
    <location>
        <begin position="66"/>
        <end position="87"/>
    </location>
</feature>
<gene>
    <name evidence="13" type="primary">LOC108563790</name>
</gene>
<feature type="repeat" description="Solcar" evidence="9">
    <location>
        <begin position="4"/>
        <end position="95"/>
    </location>
</feature>
<dbReference type="GeneID" id="108563790"/>
<evidence type="ECO:0000256" key="1">
    <source>
        <dbReference type="ARBA" id="ARBA00004225"/>
    </source>
</evidence>
<organism evidence="12 13">
    <name type="scientific">Nicrophorus vespilloides</name>
    <name type="common">Boreal carrion beetle</name>
    <dbReference type="NCBI Taxonomy" id="110193"/>
    <lineage>
        <taxon>Eukaryota</taxon>
        <taxon>Metazoa</taxon>
        <taxon>Ecdysozoa</taxon>
        <taxon>Arthropoda</taxon>
        <taxon>Hexapoda</taxon>
        <taxon>Insecta</taxon>
        <taxon>Pterygota</taxon>
        <taxon>Neoptera</taxon>
        <taxon>Endopterygota</taxon>
        <taxon>Coleoptera</taxon>
        <taxon>Polyphaga</taxon>
        <taxon>Staphyliniformia</taxon>
        <taxon>Silphidae</taxon>
        <taxon>Nicrophorinae</taxon>
        <taxon>Nicrophorus</taxon>
    </lineage>
</organism>
<dbReference type="SUPFAM" id="SSF103506">
    <property type="entry name" value="Mitochondrial carrier"/>
    <property type="match status" value="1"/>
</dbReference>
<proteinExistence type="inferred from homology"/>
<evidence type="ECO:0000256" key="6">
    <source>
        <dbReference type="ARBA" id="ARBA00022989"/>
    </source>
</evidence>
<dbReference type="Pfam" id="PF00153">
    <property type="entry name" value="Mito_carr"/>
    <property type="match status" value="3"/>
</dbReference>
<dbReference type="InterPro" id="IPR050567">
    <property type="entry name" value="Mitochondrial_Carrier"/>
</dbReference>
<evidence type="ECO:0000256" key="8">
    <source>
        <dbReference type="ARBA" id="ARBA00023136"/>
    </source>
</evidence>
<evidence type="ECO:0000256" key="2">
    <source>
        <dbReference type="ARBA" id="ARBA00006375"/>
    </source>
</evidence>
<dbReference type="PROSITE" id="PS50920">
    <property type="entry name" value="SOLCAR"/>
    <property type="match status" value="3"/>
</dbReference>
<name>A0ABM1MU11_NICVS</name>
<evidence type="ECO:0000256" key="9">
    <source>
        <dbReference type="PROSITE-ProRule" id="PRU00282"/>
    </source>
</evidence>
<keyword evidence="5" id="KW-0677">Repeat</keyword>
<feature type="repeat" description="Solcar" evidence="9">
    <location>
        <begin position="200"/>
        <end position="285"/>
    </location>
</feature>
<evidence type="ECO:0000256" key="4">
    <source>
        <dbReference type="ARBA" id="ARBA00022692"/>
    </source>
</evidence>
<keyword evidence="3 10" id="KW-0813">Transport</keyword>
<keyword evidence="6 11" id="KW-1133">Transmembrane helix</keyword>
<keyword evidence="7" id="KW-0496">Mitochondrion</keyword>
<evidence type="ECO:0000256" key="3">
    <source>
        <dbReference type="ARBA" id="ARBA00022448"/>
    </source>
</evidence>
<evidence type="ECO:0000256" key="11">
    <source>
        <dbReference type="SAM" id="Phobius"/>
    </source>
</evidence>
<dbReference type="Gene3D" id="1.50.40.10">
    <property type="entry name" value="Mitochondrial carrier domain"/>
    <property type="match status" value="2"/>
</dbReference>
<protein>
    <submittedName>
        <fullName evidence="13">Protein dif-1-like</fullName>
    </submittedName>
</protein>
<comment type="similarity">
    <text evidence="2 10">Belongs to the mitochondrial carrier (TC 2.A.29) family.</text>
</comment>
<evidence type="ECO:0000313" key="12">
    <source>
        <dbReference type="Proteomes" id="UP000695000"/>
    </source>
</evidence>
<feature type="repeat" description="Solcar" evidence="9">
    <location>
        <begin position="104"/>
        <end position="191"/>
    </location>
</feature>
<evidence type="ECO:0000313" key="13">
    <source>
        <dbReference type="RefSeq" id="XP_017778061.1"/>
    </source>
</evidence>
<sequence length="299" mass="32884">MGDVGPIEYFFYGGVGGMCTVLVGHPFDTVKVRLQTQATPKPGEKLKYQGMIDCFQKTIRKEGPLAIYKGMVAPIVTITPIYAVSFMGYRIGRELIGPKDLKDFRNIHYLGSGLFSGFFTSTVIAPGERIKCLLQIQEEGPKKYSGPVDVVVKLYKAGGLPNIFKGYTMTLCRDMPASGMYFLTYEALKNYLSENGTVDMTVLKTILAGGIAGMANWFIGMPGDVIKSRIQTSSEDTSPKARTILKELLATEGPTALFKGLIPVMVRAFPANAAAFLGFEYSKRFVRYYILGIPPEQTK</sequence>
<dbReference type="Proteomes" id="UP000695000">
    <property type="component" value="Unplaced"/>
</dbReference>
<dbReference type="PANTHER" id="PTHR45624:SF4">
    <property type="entry name" value="CONGESTED-LIKE TRACHEA PROTEIN-RELATED"/>
    <property type="match status" value="1"/>
</dbReference>
<dbReference type="PANTHER" id="PTHR45624">
    <property type="entry name" value="MITOCHONDRIAL BASIC AMINO ACIDS TRANSPORTER-RELATED"/>
    <property type="match status" value="1"/>
</dbReference>
<dbReference type="InterPro" id="IPR023395">
    <property type="entry name" value="MCP_dom_sf"/>
</dbReference>
<keyword evidence="12" id="KW-1185">Reference proteome</keyword>
<evidence type="ECO:0000256" key="7">
    <source>
        <dbReference type="ARBA" id="ARBA00023128"/>
    </source>
</evidence>
<dbReference type="InterPro" id="IPR018108">
    <property type="entry name" value="MCP_transmembrane"/>
</dbReference>
<reference evidence="13" key="1">
    <citation type="submission" date="2025-08" db="UniProtKB">
        <authorList>
            <consortium name="RefSeq"/>
        </authorList>
    </citation>
    <scope>IDENTIFICATION</scope>
    <source>
        <tissue evidence="13">Whole Larva</tissue>
    </source>
</reference>
<keyword evidence="4 9" id="KW-0812">Transmembrane</keyword>
<dbReference type="RefSeq" id="XP_017778061.1">
    <property type="nucleotide sequence ID" value="XM_017922572.1"/>
</dbReference>
<comment type="subcellular location">
    <subcellularLocation>
        <location evidence="1">Mitochondrion membrane</location>
        <topology evidence="1">Multi-pass membrane protein</topology>
    </subcellularLocation>
</comment>
<evidence type="ECO:0000256" key="5">
    <source>
        <dbReference type="ARBA" id="ARBA00022737"/>
    </source>
</evidence>
<evidence type="ECO:0000256" key="10">
    <source>
        <dbReference type="RuleBase" id="RU000488"/>
    </source>
</evidence>